<evidence type="ECO:0000256" key="10">
    <source>
        <dbReference type="ARBA" id="ARBA00022857"/>
    </source>
</evidence>
<comment type="pathway">
    <text evidence="3 13">Cofactor biosynthesis; riboflavin biosynthesis; 5-amino-6-(D-ribitylamino)uracil from GTP: step 3/4.</text>
</comment>
<feature type="binding site" evidence="16">
    <location>
        <position position="66"/>
    </location>
    <ligand>
        <name>Zn(2+)</name>
        <dbReference type="ChEBI" id="CHEBI:29105"/>
        <note>catalytic</note>
    </ligand>
</feature>
<dbReference type="InterPro" id="IPR011549">
    <property type="entry name" value="RibD_C"/>
</dbReference>
<keyword evidence="6 13" id="KW-0686">Riboflavin biosynthesis</keyword>
<evidence type="ECO:0000256" key="3">
    <source>
        <dbReference type="ARBA" id="ARBA00004910"/>
    </source>
</evidence>
<keyword evidence="8 13" id="KW-0378">Hydrolase</keyword>
<evidence type="ECO:0000256" key="2">
    <source>
        <dbReference type="ARBA" id="ARBA00004882"/>
    </source>
</evidence>
<feature type="binding site" evidence="15">
    <location>
        <position position="170"/>
    </location>
    <ligand>
        <name>NADP(+)</name>
        <dbReference type="ChEBI" id="CHEBI:58349"/>
    </ligand>
</feature>
<feature type="binding site" evidence="16">
    <location>
        <position position="100"/>
    </location>
    <ligand>
        <name>Zn(2+)</name>
        <dbReference type="ChEBI" id="CHEBI:29105"/>
        <note>catalytic</note>
    </ligand>
</feature>
<dbReference type="GO" id="GO:0008703">
    <property type="term" value="F:5-amino-6-(5-phosphoribosylamino)uracil reductase activity"/>
    <property type="evidence" value="ECO:0007669"/>
    <property type="project" value="UniProtKB-EC"/>
</dbReference>
<keyword evidence="12" id="KW-0511">Multifunctional enzyme</keyword>
<feature type="domain" description="CMP/dCMP-type deaminase" evidence="17">
    <location>
        <begin position="17"/>
        <end position="139"/>
    </location>
</feature>
<dbReference type="PROSITE" id="PS51747">
    <property type="entry name" value="CYT_DCMP_DEAMINASES_2"/>
    <property type="match status" value="1"/>
</dbReference>
<evidence type="ECO:0000259" key="17">
    <source>
        <dbReference type="PROSITE" id="PS51747"/>
    </source>
</evidence>
<dbReference type="Proteomes" id="UP001169862">
    <property type="component" value="Unassembled WGS sequence"/>
</dbReference>
<dbReference type="PROSITE" id="PS00903">
    <property type="entry name" value="CYT_DCMP_DEAMINASES_1"/>
    <property type="match status" value="1"/>
</dbReference>
<dbReference type="InterPro" id="IPR016193">
    <property type="entry name" value="Cytidine_deaminase-like"/>
</dbReference>
<dbReference type="SUPFAM" id="SSF53597">
    <property type="entry name" value="Dihydrofolate reductase-like"/>
    <property type="match status" value="1"/>
</dbReference>
<dbReference type="GO" id="GO:0009231">
    <property type="term" value="P:riboflavin biosynthetic process"/>
    <property type="evidence" value="ECO:0007669"/>
    <property type="project" value="UniProtKB-KW"/>
</dbReference>
<dbReference type="EC" id="1.1.1.193" evidence="13"/>
<reference evidence="18" key="1">
    <citation type="submission" date="2023-07" db="EMBL/GenBank/DDBJ databases">
        <title>Genome content predicts the carbon catabolic preferences of heterotrophic bacteria.</title>
        <authorList>
            <person name="Gralka M."/>
        </authorList>
    </citation>
    <scope>NUCLEOTIDE SEQUENCE</scope>
    <source>
        <strain evidence="18">I2M16</strain>
    </source>
</reference>
<comment type="similarity">
    <text evidence="5 13">In the C-terminal section; belongs to the HTP reductase family.</text>
</comment>
<dbReference type="InterPro" id="IPR002734">
    <property type="entry name" value="RibDG_C"/>
</dbReference>
<feature type="binding site" evidence="15">
    <location>
        <position position="223"/>
    </location>
    <ligand>
        <name>substrate</name>
    </ligand>
</feature>
<evidence type="ECO:0000256" key="6">
    <source>
        <dbReference type="ARBA" id="ARBA00022619"/>
    </source>
</evidence>
<keyword evidence="7 13" id="KW-0479">Metal-binding</keyword>
<dbReference type="EMBL" id="JAUOPG010000011">
    <property type="protein sequence ID" value="MDO6455023.1"/>
    <property type="molecule type" value="Genomic_DNA"/>
</dbReference>
<feature type="binding site" evidence="15">
    <location>
        <position position="184"/>
    </location>
    <ligand>
        <name>substrate</name>
    </ligand>
</feature>
<dbReference type="InterPro" id="IPR050765">
    <property type="entry name" value="Riboflavin_Biosynth_HTPR"/>
</dbReference>
<organism evidence="18 19">
    <name type="scientific">Neptunomonas phycophila</name>
    <dbReference type="NCBI Taxonomy" id="1572645"/>
    <lineage>
        <taxon>Bacteria</taxon>
        <taxon>Pseudomonadati</taxon>
        <taxon>Pseudomonadota</taxon>
        <taxon>Gammaproteobacteria</taxon>
        <taxon>Oceanospirillales</taxon>
        <taxon>Oceanospirillaceae</taxon>
        <taxon>Neptunomonas</taxon>
    </lineage>
</organism>
<dbReference type="SUPFAM" id="SSF53927">
    <property type="entry name" value="Cytidine deaminase-like"/>
    <property type="match status" value="1"/>
</dbReference>
<dbReference type="CDD" id="cd01284">
    <property type="entry name" value="Riboflavin_deaminase-reductase"/>
    <property type="match status" value="1"/>
</dbReference>
<feature type="binding site" evidence="15">
    <location>
        <position position="244"/>
    </location>
    <ligand>
        <name>NADP(+)</name>
        <dbReference type="ChEBI" id="CHEBI:58349"/>
    </ligand>
</feature>
<dbReference type="Pfam" id="PF01872">
    <property type="entry name" value="RibD_C"/>
    <property type="match status" value="1"/>
</dbReference>
<evidence type="ECO:0000256" key="15">
    <source>
        <dbReference type="PIRSR" id="PIRSR006769-2"/>
    </source>
</evidence>
<comment type="similarity">
    <text evidence="4 13">In the N-terminal section; belongs to the cytidine and deoxycytidylate deaminase family.</text>
</comment>
<evidence type="ECO:0000313" key="18">
    <source>
        <dbReference type="EMBL" id="MDO6455023.1"/>
    </source>
</evidence>
<feature type="binding site" evidence="15">
    <location>
        <position position="311"/>
    </location>
    <ligand>
        <name>substrate</name>
    </ligand>
</feature>
<dbReference type="GO" id="GO:0008835">
    <property type="term" value="F:diaminohydroxyphosphoribosylaminopyrimidine deaminase activity"/>
    <property type="evidence" value="ECO:0007669"/>
    <property type="project" value="UniProtKB-EC"/>
</dbReference>
<evidence type="ECO:0000256" key="1">
    <source>
        <dbReference type="ARBA" id="ARBA00002151"/>
    </source>
</evidence>
<dbReference type="RefSeq" id="WP_303551913.1">
    <property type="nucleotide sequence ID" value="NZ_JAUOPG010000011.1"/>
</dbReference>
<dbReference type="AlphaFoldDB" id="A0AAW7XL50"/>
<accession>A0AAW7XL50</accession>
<evidence type="ECO:0000313" key="19">
    <source>
        <dbReference type="Proteomes" id="UP001169862"/>
    </source>
</evidence>
<dbReference type="PIRSF" id="PIRSF006769">
    <property type="entry name" value="RibD"/>
    <property type="match status" value="1"/>
</dbReference>
<evidence type="ECO:0000256" key="13">
    <source>
        <dbReference type="PIRNR" id="PIRNR006769"/>
    </source>
</evidence>
<dbReference type="Pfam" id="PF00383">
    <property type="entry name" value="dCMP_cyt_deam_1"/>
    <property type="match status" value="1"/>
</dbReference>
<feature type="binding site" evidence="15">
    <location>
        <position position="220"/>
    </location>
    <ligand>
        <name>substrate</name>
    </ligand>
</feature>
<dbReference type="InterPro" id="IPR024072">
    <property type="entry name" value="DHFR-like_dom_sf"/>
</dbReference>
<evidence type="ECO:0000256" key="4">
    <source>
        <dbReference type="ARBA" id="ARBA00005259"/>
    </source>
</evidence>
<dbReference type="GO" id="GO:0050661">
    <property type="term" value="F:NADP binding"/>
    <property type="evidence" value="ECO:0007669"/>
    <property type="project" value="InterPro"/>
</dbReference>
<protein>
    <recommendedName>
        <fullName evidence="13">Riboflavin biosynthesis protein RibD</fullName>
    </recommendedName>
    <domain>
        <recommendedName>
            <fullName evidence="13">Diaminohydroxyphosphoribosylaminopyrimidine deaminase</fullName>
            <shortName evidence="13">DRAP deaminase</shortName>
            <ecNumber evidence="13">3.5.4.26</ecNumber>
        </recommendedName>
        <alternativeName>
            <fullName evidence="13">Riboflavin-specific deaminase</fullName>
        </alternativeName>
    </domain>
    <domain>
        <recommendedName>
            <fullName evidence="13">5-amino-6-(5-phosphoribosylamino)uracil reductase</fullName>
            <ecNumber evidence="13">1.1.1.193</ecNumber>
        </recommendedName>
        <alternativeName>
            <fullName evidence="13">HTP reductase</fullName>
        </alternativeName>
    </domain>
</protein>
<dbReference type="PANTHER" id="PTHR38011:SF7">
    <property type="entry name" value="2,5-DIAMINO-6-RIBOSYLAMINO-4(3H)-PYRIMIDINONE 5'-PHOSPHATE REDUCTASE"/>
    <property type="match status" value="1"/>
</dbReference>
<dbReference type="InterPro" id="IPR016192">
    <property type="entry name" value="APOBEC/CMP_deaminase_Zn-bd"/>
</dbReference>
<dbReference type="NCBIfam" id="TIGR00227">
    <property type="entry name" value="ribD_Cterm"/>
    <property type="match status" value="1"/>
</dbReference>
<dbReference type="EC" id="3.5.4.26" evidence="13"/>
<evidence type="ECO:0000256" key="11">
    <source>
        <dbReference type="ARBA" id="ARBA00023002"/>
    </source>
</evidence>
<comment type="cofactor">
    <cofactor evidence="13 16">
        <name>Zn(2+)</name>
        <dbReference type="ChEBI" id="CHEBI:29105"/>
    </cofactor>
    <text evidence="13 16">Binds 1 zinc ion.</text>
</comment>
<evidence type="ECO:0000256" key="9">
    <source>
        <dbReference type="ARBA" id="ARBA00022833"/>
    </source>
</evidence>
<feature type="binding site" evidence="16">
    <location>
        <position position="91"/>
    </location>
    <ligand>
        <name>Zn(2+)</name>
        <dbReference type="ChEBI" id="CHEBI:29105"/>
        <note>catalytic</note>
    </ligand>
</feature>
<evidence type="ECO:0000256" key="8">
    <source>
        <dbReference type="ARBA" id="ARBA00022801"/>
    </source>
</evidence>
<keyword evidence="10 13" id="KW-0521">NADP</keyword>
<dbReference type="PANTHER" id="PTHR38011">
    <property type="entry name" value="DIHYDROFOLATE REDUCTASE FAMILY PROTEIN (AFU_ORTHOLOGUE AFUA_8G06820)"/>
    <property type="match status" value="1"/>
</dbReference>
<evidence type="ECO:0000256" key="12">
    <source>
        <dbReference type="ARBA" id="ARBA00023268"/>
    </source>
</evidence>
<feature type="binding site" evidence="15">
    <location>
        <position position="216"/>
    </location>
    <ligand>
        <name>NADP(+)</name>
        <dbReference type="ChEBI" id="CHEBI:58349"/>
    </ligand>
</feature>
<dbReference type="InterPro" id="IPR002125">
    <property type="entry name" value="CMP_dCMP_dom"/>
</dbReference>
<name>A0AAW7XL50_9GAMM</name>
<dbReference type="InterPro" id="IPR004794">
    <property type="entry name" value="Eubact_RibD"/>
</dbReference>
<sequence>MNPVDSGFVTGGSSWSANDYQCMAEAIRLARCGVYSTDPNPRVGCLIVKNNTVVGRGYHIRAGEGHAEVNALREAGDEARGATAYVTLEPCSHFGRTPPCAQALIDAGLARVVSAMQDPNPSVAGRGLGMLKAAGISTEVGLLETQSRALNPGFIKRMETGKPFVRVKLAMSLDGRTAMSSGESQWITGAAARSDVQRLRACSSAIITGIESVLLDDPALTVRDVDLADENGFIRQPLRVVLDSHARLPKSASIIQQSGRTVHVVTQEEATASAGLECEQLVMPASAQGIDLPALLNYLAKQEQCNEVLVETGARLAGAFIQAQLVDELVVYMAPTLLGSQARPLVDLPLSEMREQQRLILTDVRHLGEDVRLTYHFNDRINQSTQAGL</sequence>
<evidence type="ECO:0000256" key="5">
    <source>
        <dbReference type="ARBA" id="ARBA00007417"/>
    </source>
</evidence>
<evidence type="ECO:0000256" key="16">
    <source>
        <dbReference type="PIRSR" id="PIRSR006769-3"/>
    </source>
</evidence>
<comment type="catalytic activity">
    <reaction evidence="13">
        <text>5-amino-6-(5-phospho-D-ribitylamino)uracil + NADP(+) = 5-amino-6-(5-phospho-D-ribosylamino)uracil + NADPH + H(+)</text>
        <dbReference type="Rhea" id="RHEA:17845"/>
        <dbReference type="ChEBI" id="CHEBI:15378"/>
        <dbReference type="ChEBI" id="CHEBI:57783"/>
        <dbReference type="ChEBI" id="CHEBI:58349"/>
        <dbReference type="ChEBI" id="CHEBI:58421"/>
        <dbReference type="ChEBI" id="CHEBI:58453"/>
        <dbReference type="EC" id="1.1.1.193"/>
    </reaction>
</comment>
<comment type="catalytic activity">
    <reaction evidence="13">
        <text>2,5-diamino-6-hydroxy-4-(5-phosphoribosylamino)-pyrimidine + H2O + H(+) = 5-amino-6-(5-phospho-D-ribosylamino)uracil + NH4(+)</text>
        <dbReference type="Rhea" id="RHEA:21868"/>
        <dbReference type="ChEBI" id="CHEBI:15377"/>
        <dbReference type="ChEBI" id="CHEBI:15378"/>
        <dbReference type="ChEBI" id="CHEBI:28938"/>
        <dbReference type="ChEBI" id="CHEBI:58453"/>
        <dbReference type="ChEBI" id="CHEBI:58614"/>
        <dbReference type="EC" id="3.5.4.26"/>
    </reaction>
</comment>
<dbReference type="FunFam" id="3.40.140.10:FF:000025">
    <property type="entry name" value="Riboflavin biosynthesis protein RibD"/>
    <property type="match status" value="1"/>
</dbReference>
<proteinExistence type="inferred from homology"/>
<comment type="function">
    <text evidence="1 13">Converts 2,5-diamino-6-(ribosylamino)-4(3h)-pyrimidinone 5'-phosphate into 5-amino-6-(ribosylamino)-2,4(1h,3h)-pyrimidinedione 5'-phosphate.</text>
</comment>
<keyword evidence="9 13" id="KW-0862">Zinc</keyword>
<dbReference type="NCBIfam" id="TIGR00326">
    <property type="entry name" value="eubact_ribD"/>
    <property type="match status" value="1"/>
</dbReference>
<comment type="pathway">
    <text evidence="2 13">Cofactor biosynthesis; riboflavin biosynthesis; 5-amino-6-(D-ribitylamino)uracil from GTP: step 2/4.</text>
</comment>
<evidence type="ECO:0000256" key="14">
    <source>
        <dbReference type="PIRSR" id="PIRSR006769-1"/>
    </source>
</evidence>
<dbReference type="Gene3D" id="3.40.140.10">
    <property type="entry name" value="Cytidine Deaminase, domain 2"/>
    <property type="match status" value="1"/>
</dbReference>
<comment type="caution">
    <text evidence="18">The sequence shown here is derived from an EMBL/GenBank/DDBJ whole genome shotgun (WGS) entry which is preliminary data.</text>
</comment>
<feature type="binding site" evidence="15">
    <location>
        <begin position="313"/>
        <end position="319"/>
    </location>
    <ligand>
        <name>NADP(+)</name>
        <dbReference type="ChEBI" id="CHEBI:58349"/>
    </ligand>
</feature>
<dbReference type="Gene3D" id="3.40.430.10">
    <property type="entry name" value="Dihydrofolate Reductase, subunit A"/>
    <property type="match status" value="1"/>
</dbReference>
<keyword evidence="11 13" id="KW-0560">Oxidoreductase</keyword>
<feature type="active site" description="Proton donor" evidence="14">
    <location>
        <position position="68"/>
    </location>
</feature>
<gene>
    <name evidence="18" type="primary">ribD</name>
    <name evidence="18" type="ORF">Q4490_15740</name>
</gene>
<dbReference type="GO" id="GO:0008270">
    <property type="term" value="F:zinc ion binding"/>
    <property type="evidence" value="ECO:0007669"/>
    <property type="project" value="InterPro"/>
</dbReference>
<evidence type="ECO:0000256" key="7">
    <source>
        <dbReference type="ARBA" id="ARBA00022723"/>
    </source>
</evidence>
<feature type="binding site" evidence="15">
    <location>
        <position position="186"/>
    </location>
    <ligand>
        <name>NADP(+)</name>
        <dbReference type="ChEBI" id="CHEBI:58349"/>
    </ligand>
</feature>
<feature type="binding site" evidence="15">
    <location>
        <position position="200"/>
    </location>
    <ligand>
        <name>substrate</name>
    </ligand>
</feature>